<evidence type="ECO:0000256" key="5">
    <source>
        <dbReference type="ARBA" id="ARBA00022448"/>
    </source>
</evidence>
<feature type="transmembrane region" description="Helical" evidence="13">
    <location>
        <begin position="355"/>
        <end position="374"/>
    </location>
</feature>
<evidence type="ECO:0000256" key="11">
    <source>
        <dbReference type="ARBA" id="ARBA00023136"/>
    </source>
</evidence>
<feature type="transmembrane region" description="Helical" evidence="13">
    <location>
        <begin position="9"/>
        <end position="27"/>
    </location>
</feature>
<dbReference type="InterPro" id="IPR048279">
    <property type="entry name" value="MdtK-like"/>
</dbReference>
<feature type="transmembrane region" description="Helical" evidence="13">
    <location>
        <begin position="92"/>
        <end position="112"/>
    </location>
</feature>
<dbReference type="Proteomes" id="UP000199589">
    <property type="component" value="Unassembled WGS sequence"/>
</dbReference>
<comment type="function">
    <text evidence="1">Multidrug efflux pump.</text>
</comment>
<dbReference type="EMBL" id="FOSJ01000014">
    <property type="protein sequence ID" value="SFK18938.1"/>
    <property type="molecule type" value="Genomic_DNA"/>
</dbReference>
<feature type="transmembrane region" description="Helical" evidence="13">
    <location>
        <begin position="132"/>
        <end position="151"/>
    </location>
</feature>
<accession>A0A1I3XHF8</accession>
<evidence type="ECO:0000256" key="3">
    <source>
        <dbReference type="ARBA" id="ARBA00010199"/>
    </source>
</evidence>
<evidence type="ECO:0000256" key="6">
    <source>
        <dbReference type="ARBA" id="ARBA00022449"/>
    </source>
</evidence>
<dbReference type="GO" id="GO:0015297">
    <property type="term" value="F:antiporter activity"/>
    <property type="evidence" value="ECO:0007669"/>
    <property type="project" value="UniProtKB-KW"/>
</dbReference>
<keyword evidence="9 13" id="KW-1133">Transmembrane helix</keyword>
<protein>
    <recommendedName>
        <fullName evidence="4">Probable multidrug resistance protein NorM</fullName>
    </recommendedName>
    <alternativeName>
        <fullName evidence="12">Multidrug-efflux transporter</fullName>
    </alternativeName>
</protein>
<dbReference type="InterPro" id="IPR002528">
    <property type="entry name" value="MATE_fam"/>
</dbReference>
<gene>
    <name evidence="14" type="ORF">SAMN04488569_101443</name>
</gene>
<evidence type="ECO:0000256" key="8">
    <source>
        <dbReference type="ARBA" id="ARBA00022692"/>
    </source>
</evidence>
<dbReference type="GO" id="GO:0005886">
    <property type="term" value="C:plasma membrane"/>
    <property type="evidence" value="ECO:0007669"/>
    <property type="project" value="UniProtKB-SubCell"/>
</dbReference>
<dbReference type="RefSeq" id="WP_232226921.1">
    <property type="nucleotide sequence ID" value="NZ_FOSJ01000014.1"/>
</dbReference>
<feature type="transmembrane region" description="Helical" evidence="13">
    <location>
        <begin position="395"/>
        <end position="414"/>
    </location>
</feature>
<dbReference type="Pfam" id="PF01554">
    <property type="entry name" value="MatE"/>
    <property type="match status" value="2"/>
</dbReference>
<feature type="transmembrane region" description="Helical" evidence="13">
    <location>
        <begin position="239"/>
        <end position="261"/>
    </location>
</feature>
<comment type="subcellular location">
    <subcellularLocation>
        <location evidence="2">Cell membrane</location>
        <topology evidence="2">Multi-pass membrane protein</topology>
    </subcellularLocation>
</comment>
<dbReference type="GO" id="GO:0042910">
    <property type="term" value="F:xenobiotic transmembrane transporter activity"/>
    <property type="evidence" value="ECO:0007669"/>
    <property type="project" value="InterPro"/>
</dbReference>
<feature type="transmembrane region" description="Helical" evidence="13">
    <location>
        <begin position="47"/>
        <end position="72"/>
    </location>
</feature>
<feature type="transmembrane region" description="Helical" evidence="13">
    <location>
        <begin position="192"/>
        <end position="212"/>
    </location>
</feature>
<keyword evidence="6" id="KW-0050">Antiport</keyword>
<keyword evidence="8 13" id="KW-0812">Transmembrane</keyword>
<dbReference type="CDD" id="cd13138">
    <property type="entry name" value="MATE_yoeA_like"/>
    <property type="match status" value="1"/>
</dbReference>
<keyword evidence="10" id="KW-0406">Ion transport</keyword>
<comment type="similarity">
    <text evidence="3">Belongs to the multi antimicrobial extrusion (MATE) (TC 2.A.66.1) family.</text>
</comment>
<feature type="transmembrane region" description="Helical" evidence="13">
    <location>
        <begin position="420"/>
        <end position="436"/>
    </location>
</feature>
<organism evidence="14 15">
    <name type="scientific">Marinilactibacillus piezotolerans</name>
    <dbReference type="NCBI Taxonomy" id="258723"/>
    <lineage>
        <taxon>Bacteria</taxon>
        <taxon>Bacillati</taxon>
        <taxon>Bacillota</taxon>
        <taxon>Bacilli</taxon>
        <taxon>Lactobacillales</taxon>
        <taxon>Carnobacteriaceae</taxon>
        <taxon>Marinilactibacillus</taxon>
    </lineage>
</organism>
<evidence type="ECO:0000256" key="10">
    <source>
        <dbReference type="ARBA" id="ARBA00023065"/>
    </source>
</evidence>
<feature type="transmembrane region" description="Helical" evidence="13">
    <location>
        <begin position="319"/>
        <end position="343"/>
    </location>
</feature>
<feature type="transmembrane region" description="Helical" evidence="13">
    <location>
        <begin position="163"/>
        <end position="186"/>
    </location>
</feature>
<dbReference type="AlphaFoldDB" id="A0A1I3XHF8"/>
<evidence type="ECO:0000256" key="4">
    <source>
        <dbReference type="ARBA" id="ARBA00020268"/>
    </source>
</evidence>
<dbReference type="STRING" id="258723.GCA_900169305_01763"/>
<name>A0A1I3XHF8_9LACT</name>
<evidence type="ECO:0000256" key="9">
    <source>
        <dbReference type="ARBA" id="ARBA00022989"/>
    </source>
</evidence>
<keyword evidence="15" id="KW-1185">Reference proteome</keyword>
<dbReference type="PIRSF" id="PIRSF006603">
    <property type="entry name" value="DinF"/>
    <property type="match status" value="1"/>
</dbReference>
<reference evidence="15" key="1">
    <citation type="submission" date="2016-10" db="EMBL/GenBank/DDBJ databases">
        <authorList>
            <person name="Varghese N."/>
            <person name="Submissions S."/>
        </authorList>
    </citation>
    <scope>NUCLEOTIDE SEQUENCE [LARGE SCALE GENOMIC DNA]</scope>
    <source>
        <strain evidence="15">DSM 16108</strain>
    </source>
</reference>
<dbReference type="PANTHER" id="PTHR43298:SF2">
    <property type="entry name" value="FMN_FAD EXPORTER YEEO-RELATED"/>
    <property type="match status" value="1"/>
</dbReference>
<dbReference type="PANTHER" id="PTHR43298">
    <property type="entry name" value="MULTIDRUG RESISTANCE PROTEIN NORM-RELATED"/>
    <property type="match status" value="1"/>
</dbReference>
<evidence type="ECO:0000313" key="15">
    <source>
        <dbReference type="Proteomes" id="UP000199589"/>
    </source>
</evidence>
<keyword evidence="7" id="KW-1003">Cell membrane</keyword>
<dbReference type="InterPro" id="IPR050222">
    <property type="entry name" value="MATE_MdtK"/>
</dbReference>
<dbReference type="GO" id="GO:0006811">
    <property type="term" value="P:monoatomic ion transport"/>
    <property type="evidence" value="ECO:0007669"/>
    <property type="project" value="UniProtKB-KW"/>
</dbReference>
<evidence type="ECO:0000256" key="13">
    <source>
        <dbReference type="SAM" id="Phobius"/>
    </source>
</evidence>
<keyword evidence="5" id="KW-0813">Transport</keyword>
<evidence type="ECO:0000256" key="2">
    <source>
        <dbReference type="ARBA" id="ARBA00004651"/>
    </source>
</evidence>
<proteinExistence type="inferred from homology"/>
<keyword evidence="11 13" id="KW-0472">Membrane</keyword>
<evidence type="ECO:0000313" key="14">
    <source>
        <dbReference type="EMBL" id="SFK18938.1"/>
    </source>
</evidence>
<dbReference type="NCBIfam" id="TIGR00797">
    <property type="entry name" value="matE"/>
    <property type="match status" value="1"/>
</dbReference>
<feature type="transmembrane region" description="Helical" evidence="13">
    <location>
        <begin position="281"/>
        <end position="298"/>
    </location>
</feature>
<evidence type="ECO:0000256" key="1">
    <source>
        <dbReference type="ARBA" id="ARBA00003408"/>
    </source>
</evidence>
<evidence type="ECO:0000256" key="12">
    <source>
        <dbReference type="ARBA" id="ARBA00031636"/>
    </source>
</evidence>
<evidence type="ECO:0000256" key="7">
    <source>
        <dbReference type="ARBA" id="ARBA00022475"/>
    </source>
</evidence>
<sequence length="457" mass="49053">MYKDMTKGNPLKLIVMFSIPLILGNLFQQMYQMADTFIVSKTIGVEAFAAVGATGSINGLILGLAIGLTAGLSVLTAQRFGTKDETKIRQNLAASVIISGTMSVILTIVAVIFTRQILEFMNTPAELIEHAYSYLIVLFSGIGAAVMFNLISNILRSIGNSRAPLVFLIITSILNIVLDLAFILVFDMGVAGAALATVISQFVSSIIGLVYIKKNVPILRIHKEDWAAGFKQIKEHSAIAFPMGFQSSIIAIGSIAIQMTLNSLGPEAVAATTAAQKIDGIATLPLVSFGITMATFSAQNYGAGNIERVWQGVRTTLKVVLTYSAVIGLVLVFFGRPLAALFVGSGNTEILDLSHLYFATNAPFYFLLAMLFIYRYTLQGLGKSTAPTMAGIMELFSRVGAALLLSNSLGFAGVTLSNPLAWLAALVPLTFSYYSLKRRLDGTERPKLLPKLAGLIR</sequence>